<proteinExistence type="predicted"/>
<evidence type="ECO:0000256" key="2">
    <source>
        <dbReference type="ARBA" id="ARBA00023239"/>
    </source>
</evidence>
<dbReference type="CDD" id="cd03416">
    <property type="entry name" value="CbiX_SirB_N"/>
    <property type="match status" value="1"/>
</dbReference>
<dbReference type="GO" id="GO:0046872">
    <property type="term" value="F:metal ion binding"/>
    <property type="evidence" value="ECO:0007669"/>
    <property type="project" value="UniProtKB-KW"/>
</dbReference>
<dbReference type="OrthoDB" id="482456at2"/>
<dbReference type="Proteomes" id="UP000035368">
    <property type="component" value="Chromosome"/>
</dbReference>
<accession>A0A0G3GY59</accession>
<dbReference type="SUPFAM" id="SSF53800">
    <property type="entry name" value="Chelatase"/>
    <property type="match status" value="1"/>
</dbReference>
<dbReference type="InterPro" id="IPR002762">
    <property type="entry name" value="CbiX-like"/>
</dbReference>
<dbReference type="PATRIC" id="fig|1050174.4.peg.1937"/>
<reference evidence="3 4" key="1">
    <citation type="submission" date="2015-05" db="EMBL/GenBank/DDBJ databases">
        <title>Complete genome sequence of Corynebacterium epidermidicanis DSM 45586, isolated from the skin of a dog suffering from pruritus.</title>
        <authorList>
            <person name="Ruckert C."/>
            <person name="Albersmeier A."/>
            <person name="Winkler A."/>
            <person name="Tauch A."/>
        </authorList>
    </citation>
    <scope>NUCLEOTIDE SEQUENCE [LARGE SCALE GENOMIC DNA]</scope>
    <source>
        <strain evidence="3 4">DSM 45586</strain>
    </source>
</reference>
<gene>
    <name evidence="3" type="ORF">CEPID_09585</name>
</gene>
<name>A0A0G3GY59_9CORY</name>
<evidence type="ECO:0008006" key="5">
    <source>
        <dbReference type="Google" id="ProtNLM"/>
    </source>
</evidence>
<evidence type="ECO:0000256" key="1">
    <source>
        <dbReference type="ARBA" id="ARBA00022723"/>
    </source>
</evidence>
<organism evidence="3 4">
    <name type="scientific">Corynebacterium epidermidicanis</name>
    <dbReference type="NCBI Taxonomy" id="1050174"/>
    <lineage>
        <taxon>Bacteria</taxon>
        <taxon>Bacillati</taxon>
        <taxon>Actinomycetota</taxon>
        <taxon>Actinomycetes</taxon>
        <taxon>Mycobacteriales</taxon>
        <taxon>Corynebacteriaceae</taxon>
        <taxon>Corynebacterium</taxon>
    </lineage>
</organism>
<dbReference type="KEGG" id="cei:CEPID_09585"/>
<dbReference type="Gene3D" id="3.40.50.1400">
    <property type="match status" value="2"/>
</dbReference>
<dbReference type="AlphaFoldDB" id="A0A0G3GY59"/>
<keyword evidence="4" id="KW-1185">Reference proteome</keyword>
<dbReference type="RefSeq" id="WP_047240733.1">
    <property type="nucleotide sequence ID" value="NZ_CP011541.1"/>
</dbReference>
<protein>
    <recommendedName>
        <fullName evidence="5">Sirohydrochlorin ferrochelatase</fullName>
    </recommendedName>
</protein>
<evidence type="ECO:0000313" key="3">
    <source>
        <dbReference type="EMBL" id="AKK03762.1"/>
    </source>
</evidence>
<evidence type="ECO:0000313" key="4">
    <source>
        <dbReference type="Proteomes" id="UP000035368"/>
    </source>
</evidence>
<dbReference type="GO" id="GO:0016829">
    <property type="term" value="F:lyase activity"/>
    <property type="evidence" value="ECO:0007669"/>
    <property type="project" value="UniProtKB-KW"/>
</dbReference>
<dbReference type="EMBL" id="CP011541">
    <property type="protein sequence ID" value="AKK03762.1"/>
    <property type="molecule type" value="Genomic_DNA"/>
</dbReference>
<keyword evidence="1" id="KW-0479">Metal-binding</keyword>
<dbReference type="STRING" id="1050174.CEPID_09585"/>
<dbReference type="Pfam" id="PF01903">
    <property type="entry name" value="CbiX"/>
    <property type="match status" value="1"/>
</dbReference>
<sequence>MAVVLLAHGSRHPQAGAGVEALAASVAAETGVDTRVAYLDLQQPALIDVASPGDTVVPLLFTKAFHATHDVPQATRGLEVRLTGGLTTLALVDALAPLVTSPTVLWAVGSSSGSPEVHALAFALTTRTGHSVTVGFATRGPALAELLPAAESVQVIPLFVTHGLLLDQLAEQVANLDRPGVHLHPPLTTLLTPVVTSLLT</sequence>
<keyword evidence="2" id="KW-0456">Lyase</keyword>